<feature type="compositionally biased region" description="Low complexity" evidence="1">
    <location>
        <begin position="574"/>
        <end position="585"/>
    </location>
</feature>
<evidence type="ECO:0000313" key="4">
    <source>
        <dbReference type="Proteomes" id="UP000094020"/>
    </source>
</evidence>
<reference evidence="2" key="1">
    <citation type="submission" date="2013-07" db="EMBL/GenBank/DDBJ databases">
        <title>The Genome Sequence of Cryptococcus pinus CBS10737.</title>
        <authorList>
            <consortium name="The Broad Institute Genome Sequencing Platform"/>
            <person name="Cuomo C."/>
            <person name="Litvintseva A."/>
            <person name="Chen Y."/>
            <person name="Heitman J."/>
            <person name="Sun S."/>
            <person name="Springer D."/>
            <person name="Dromer F."/>
            <person name="Young S.K."/>
            <person name="Zeng Q."/>
            <person name="Gargeya S."/>
            <person name="Fitzgerald M."/>
            <person name="Abouelleil A."/>
            <person name="Alvarado L."/>
            <person name="Berlin A.M."/>
            <person name="Chapman S.B."/>
            <person name="Dewar J."/>
            <person name="Goldberg J."/>
            <person name="Griggs A."/>
            <person name="Gujja S."/>
            <person name="Hansen M."/>
            <person name="Howarth C."/>
            <person name="Imamovic A."/>
            <person name="Larimer J."/>
            <person name="McCowan C."/>
            <person name="Murphy C."/>
            <person name="Pearson M."/>
            <person name="Priest M."/>
            <person name="Roberts A."/>
            <person name="Saif S."/>
            <person name="Shea T."/>
            <person name="Sykes S."/>
            <person name="Wortman J."/>
            <person name="Nusbaum C."/>
            <person name="Birren B."/>
        </authorList>
    </citation>
    <scope>NUCLEOTIDE SEQUENCE [LARGE SCALE GENOMIC DNA]</scope>
    <source>
        <strain evidence="2">CBS 10737</strain>
    </source>
</reference>
<proteinExistence type="predicted"/>
<feature type="compositionally biased region" description="Gly residues" evidence="1">
    <location>
        <begin position="218"/>
        <end position="227"/>
    </location>
</feature>
<feature type="region of interest" description="Disordered" evidence="1">
    <location>
        <begin position="399"/>
        <end position="445"/>
    </location>
</feature>
<feature type="region of interest" description="Disordered" evidence="1">
    <location>
        <begin position="175"/>
        <end position="227"/>
    </location>
</feature>
<evidence type="ECO:0000256" key="1">
    <source>
        <dbReference type="SAM" id="MobiDB-lite"/>
    </source>
</evidence>
<feature type="compositionally biased region" description="Basic and acidic residues" evidence="1">
    <location>
        <begin position="857"/>
        <end position="867"/>
    </location>
</feature>
<feature type="region of interest" description="Disordered" evidence="1">
    <location>
        <begin position="544"/>
        <end position="625"/>
    </location>
</feature>
<evidence type="ECO:0000313" key="3">
    <source>
        <dbReference type="EMBL" id="WWC69497.1"/>
    </source>
</evidence>
<name>A0A1B9I9H5_9TREE</name>
<feature type="compositionally biased region" description="Low complexity" evidence="1">
    <location>
        <begin position="336"/>
        <end position="347"/>
    </location>
</feature>
<dbReference type="KEGG" id="kpin:30169927"/>
<organism evidence="2">
    <name type="scientific">Kwoniella pini CBS 10737</name>
    <dbReference type="NCBI Taxonomy" id="1296096"/>
    <lineage>
        <taxon>Eukaryota</taxon>
        <taxon>Fungi</taxon>
        <taxon>Dikarya</taxon>
        <taxon>Basidiomycota</taxon>
        <taxon>Agaricomycotina</taxon>
        <taxon>Tremellomycetes</taxon>
        <taxon>Tremellales</taxon>
        <taxon>Cryptococcaceae</taxon>
        <taxon>Kwoniella</taxon>
    </lineage>
</organism>
<feature type="compositionally biased region" description="Polar residues" evidence="1">
    <location>
        <begin position="137"/>
        <end position="152"/>
    </location>
</feature>
<feature type="compositionally biased region" description="Low complexity" evidence="1">
    <location>
        <begin position="61"/>
        <end position="70"/>
    </location>
</feature>
<feature type="compositionally biased region" description="Polar residues" evidence="1">
    <location>
        <begin position="1"/>
        <end position="14"/>
    </location>
</feature>
<feature type="region of interest" description="Disordered" evidence="1">
    <location>
        <begin position="848"/>
        <end position="880"/>
    </location>
</feature>
<dbReference type="EMBL" id="CP144522">
    <property type="protein sequence ID" value="WWC69497.1"/>
    <property type="molecule type" value="Genomic_DNA"/>
</dbReference>
<feature type="compositionally biased region" description="Low complexity" evidence="1">
    <location>
        <begin position="544"/>
        <end position="563"/>
    </location>
</feature>
<reference evidence="2" key="3">
    <citation type="submission" date="2016-07" db="EMBL/GenBank/DDBJ databases">
        <title>Evolution of pathogenesis and genome organization in the Tremellales.</title>
        <authorList>
            <person name="Cuomo C."/>
            <person name="Litvintseva A."/>
            <person name="Heitman J."/>
            <person name="Chen Y."/>
            <person name="Sun S."/>
            <person name="Springer D."/>
            <person name="Dromer F."/>
            <person name="Young S."/>
            <person name="Zeng Q."/>
            <person name="Chapman S."/>
            <person name="Gujja S."/>
            <person name="Saif S."/>
            <person name="Birren B."/>
        </authorList>
    </citation>
    <scope>NUCLEOTIDE SEQUENCE</scope>
    <source>
        <strain evidence="2">CBS 10737</strain>
    </source>
</reference>
<feature type="compositionally biased region" description="Low complexity" evidence="1">
    <location>
        <begin position="612"/>
        <end position="624"/>
    </location>
</feature>
<feature type="compositionally biased region" description="Polar residues" evidence="1">
    <location>
        <begin position="84"/>
        <end position="98"/>
    </location>
</feature>
<feature type="compositionally biased region" description="Acidic residues" evidence="1">
    <location>
        <begin position="485"/>
        <end position="495"/>
    </location>
</feature>
<reference evidence="3" key="2">
    <citation type="submission" date="2013-07" db="EMBL/GenBank/DDBJ databases">
        <authorList>
            <consortium name="The Broad Institute Genome Sequencing Platform"/>
            <person name="Cuomo C."/>
            <person name="Litvintseva A."/>
            <person name="Chen Y."/>
            <person name="Heitman J."/>
            <person name="Sun S."/>
            <person name="Springer D."/>
            <person name="Dromer F."/>
            <person name="Young S.K."/>
            <person name="Zeng Q."/>
            <person name="Gargeya S."/>
            <person name="Fitzgerald M."/>
            <person name="Abouelleil A."/>
            <person name="Alvarado L."/>
            <person name="Berlin A.M."/>
            <person name="Chapman S.B."/>
            <person name="Dewar J."/>
            <person name="Goldberg J."/>
            <person name="Griggs A."/>
            <person name="Gujja S."/>
            <person name="Hansen M."/>
            <person name="Howarth C."/>
            <person name="Imamovic A."/>
            <person name="Larimer J."/>
            <person name="McCowan C."/>
            <person name="Murphy C."/>
            <person name="Pearson M."/>
            <person name="Priest M."/>
            <person name="Roberts A."/>
            <person name="Saif S."/>
            <person name="Shea T."/>
            <person name="Sykes S."/>
            <person name="Wortman J."/>
            <person name="Nusbaum C."/>
            <person name="Birren B."/>
        </authorList>
    </citation>
    <scope>NUCLEOTIDE SEQUENCE</scope>
    <source>
        <strain evidence="3">CBS 10737</strain>
    </source>
</reference>
<dbReference type="Proteomes" id="UP000094020">
    <property type="component" value="Chromosome 4"/>
</dbReference>
<keyword evidence="4" id="KW-1185">Reference proteome</keyword>
<evidence type="ECO:0000313" key="2">
    <source>
        <dbReference type="EMBL" id="OCF52272.1"/>
    </source>
</evidence>
<dbReference type="RefSeq" id="XP_019013491.1">
    <property type="nucleotide sequence ID" value="XM_019153330.1"/>
</dbReference>
<protein>
    <submittedName>
        <fullName evidence="2">Uncharacterized protein</fullName>
    </submittedName>
</protein>
<feature type="compositionally biased region" description="Polar residues" evidence="1">
    <location>
        <begin position="436"/>
        <end position="445"/>
    </location>
</feature>
<dbReference type="GeneID" id="30169927"/>
<feature type="compositionally biased region" description="Low complexity" evidence="1">
    <location>
        <begin position="15"/>
        <end position="36"/>
    </location>
</feature>
<feature type="compositionally biased region" description="Polar residues" evidence="1">
    <location>
        <begin position="505"/>
        <end position="515"/>
    </location>
</feature>
<dbReference type="EMBL" id="KI894008">
    <property type="protein sequence ID" value="OCF52272.1"/>
    <property type="molecule type" value="Genomic_DNA"/>
</dbReference>
<dbReference type="OrthoDB" id="2565314at2759"/>
<accession>A0A1B9I9H5</accession>
<feature type="compositionally biased region" description="Polar residues" evidence="1">
    <location>
        <begin position="177"/>
        <end position="187"/>
    </location>
</feature>
<feature type="region of interest" description="Disordered" evidence="1">
    <location>
        <begin position="292"/>
        <end position="319"/>
    </location>
</feature>
<feature type="compositionally biased region" description="Low complexity" evidence="1">
    <location>
        <begin position="206"/>
        <end position="217"/>
    </location>
</feature>
<reference evidence="3" key="4">
    <citation type="submission" date="2024-02" db="EMBL/GenBank/DDBJ databases">
        <title>Comparative genomics of Cryptococcus and Kwoniella reveals pathogenesis evolution and contrasting modes of karyotype evolution via chromosome fusion or intercentromeric recombination.</title>
        <authorList>
            <person name="Coelho M.A."/>
            <person name="David-Palma M."/>
            <person name="Shea T."/>
            <person name="Bowers K."/>
            <person name="McGinley-Smith S."/>
            <person name="Mohammad A.W."/>
            <person name="Gnirke A."/>
            <person name="Yurkov A.M."/>
            <person name="Nowrousian M."/>
            <person name="Sun S."/>
            <person name="Cuomo C.A."/>
            <person name="Heitman J."/>
        </authorList>
    </citation>
    <scope>NUCLEOTIDE SEQUENCE</scope>
    <source>
        <strain evidence="3">CBS 10737</strain>
    </source>
</reference>
<dbReference type="AlphaFoldDB" id="A0A1B9I9H5"/>
<feature type="compositionally biased region" description="Acidic residues" evidence="1">
    <location>
        <begin position="868"/>
        <end position="880"/>
    </location>
</feature>
<feature type="compositionally biased region" description="Basic and acidic residues" evidence="1">
    <location>
        <begin position="586"/>
        <end position="596"/>
    </location>
</feature>
<feature type="compositionally biased region" description="Polar residues" evidence="1">
    <location>
        <begin position="50"/>
        <end position="60"/>
    </location>
</feature>
<feature type="region of interest" description="Disordered" evidence="1">
    <location>
        <begin position="336"/>
        <end position="379"/>
    </location>
</feature>
<sequence>MIHSSSPKIKTTFTPLSKSPKQPSSPIMPSSGPSSPRLILNSPPLEHHSTNGTTGSYFQQSSNKKGSSSKHPGPLYPPVHKTNPYHNSQPLAGPSSGTKGVPKDQGQGRTPAEAYANLHTQQQSKRQLVDHPHHHPFTSSSFKENQPNGSQQLKEKGTKPVILDWISRKLGARRATISESPSTSNAQRLIVGGSPKLNSGGRNRLPSISRPTTTTIRGGRGSKGGENVGMINMRRENSSNSTQPSLSMYSTRLSNVGTLEREKRREANNPYPSIPIPKLIASSGLTDTIKRRNGNGRTTFNHNKHISKQEEDQENETNTTVSMTYSYSYLSRSPRSRSYSLDSIRSSTNSYARSLDDSARPARFRGRANTNTNNERPVSASGGYIAFIAGGGGLSVGADDDASLRPFPPSHPASPTHSTSVLSRTGSNQFPPPQPSNKIDGSRSRTNTFYSTWSGAGHARSTTGSLDGIYGSTYRYSYDQRREDNEEDQDEEDDGERGRESRQDSTSTKPTTCISFDSSPAIAHIAQPQFLPITQNQFQVQLPTSNQTQTSPQTQPYTPTVPQGSFGLGDVITSSPASVPSPSRRASSESSDHVIRETSSGGSSPTPPSPTTPTSHATSSPTGPISQNLALQVHVQAPKHTPHHPLHNPIPNEIPDDNASMLTLASSTFDLLPNQIGNNQGQSQSESITPQTHITSVIENTSQMINPILPNPTIINRLKDTTITTTTTNTTNQIIRPNSITSPSIHWAPTPNLSSTIEERPNSIYDNNNNNNNSIHNSNHLSTTTSIKSFKQKADRDASVRAIRRKGSWESYESGWSWRGYTNNNKNLTSPIGGISIGGGGGAGGGGGSFKNNGFIDKSESWKSRNDDNDDNDNDNCDDVDNESQFINLFDEEVEKQKFKEFRISNNDSFSAIQIN</sequence>
<feature type="region of interest" description="Disordered" evidence="1">
    <location>
        <begin position="477"/>
        <end position="515"/>
    </location>
</feature>
<gene>
    <name evidence="2" type="ORF">I206_01558</name>
    <name evidence="3" type="ORF">I206_103439</name>
</gene>
<feature type="region of interest" description="Disordered" evidence="1">
    <location>
        <begin position="1"/>
        <end position="160"/>
    </location>
</feature>